<evidence type="ECO:0000313" key="1">
    <source>
        <dbReference type="EMBL" id="CEK97591.1"/>
    </source>
</evidence>
<proteinExistence type="predicted"/>
<dbReference type="EMBL" id="HACG01050726">
    <property type="protein sequence ID" value="CEK97591.1"/>
    <property type="molecule type" value="Transcribed_RNA"/>
</dbReference>
<protein>
    <submittedName>
        <fullName evidence="1">Uncharacterized protein</fullName>
    </submittedName>
</protein>
<name>A0A0B7BZ03_9EUPU</name>
<gene>
    <name evidence="1" type="primary">ORF216290</name>
</gene>
<reference evidence="1" key="1">
    <citation type="submission" date="2014-12" db="EMBL/GenBank/DDBJ databases">
        <title>Insight into the proteome of Arion vulgaris.</title>
        <authorList>
            <person name="Aradska J."/>
            <person name="Bulat T."/>
            <person name="Smidak R."/>
            <person name="Sarate P."/>
            <person name="Gangsoo J."/>
            <person name="Sialana F."/>
            <person name="Bilban M."/>
            <person name="Lubec G."/>
        </authorList>
    </citation>
    <scope>NUCLEOTIDE SEQUENCE</scope>
    <source>
        <tissue evidence="1">Skin</tissue>
    </source>
</reference>
<dbReference type="AlphaFoldDB" id="A0A0B7BZ03"/>
<organism evidence="1">
    <name type="scientific">Arion vulgaris</name>
    <dbReference type="NCBI Taxonomy" id="1028688"/>
    <lineage>
        <taxon>Eukaryota</taxon>
        <taxon>Metazoa</taxon>
        <taxon>Spiralia</taxon>
        <taxon>Lophotrochozoa</taxon>
        <taxon>Mollusca</taxon>
        <taxon>Gastropoda</taxon>
        <taxon>Heterobranchia</taxon>
        <taxon>Euthyneura</taxon>
        <taxon>Panpulmonata</taxon>
        <taxon>Eupulmonata</taxon>
        <taxon>Stylommatophora</taxon>
        <taxon>Helicina</taxon>
        <taxon>Arionoidea</taxon>
        <taxon>Arionidae</taxon>
        <taxon>Arion</taxon>
    </lineage>
</organism>
<accession>A0A0B7BZ03</accession>
<sequence>MVKYNHTKHVPGEIASKTLDGEFEVIIKYKEKLQYNNYVPEVKKFRIYKRCFMTYQEIA</sequence>